<feature type="compositionally biased region" description="Low complexity" evidence="1">
    <location>
        <begin position="595"/>
        <end position="604"/>
    </location>
</feature>
<dbReference type="PANTHER" id="PTHR42736">
    <property type="entry name" value="PROTEIN-GLUTAMINE GAMMA-GLUTAMYLTRANSFERASE"/>
    <property type="match status" value="1"/>
</dbReference>
<dbReference type="SUPFAM" id="SSF54001">
    <property type="entry name" value="Cysteine proteinases"/>
    <property type="match status" value="1"/>
</dbReference>
<accession>A0ABN3B0X5</accession>
<feature type="compositionally biased region" description="Basic residues" evidence="1">
    <location>
        <begin position="788"/>
        <end position="799"/>
    </location>
</feature>
<feature type="domain" description="Transglutaminase-like" evidence="3">
    <location>
        <begin position="510"/>
        <end position="583"/>
    </location>
</feature>
<feature type="transmembrane region" description="Helical" evidence="2">
    <location>
        <begin position="20"/>
        <end position="40"/>
    </location>
</feature>
<feature type="compositionally biased region" description="Pro residues" evidence="1">
    <location>
        <begin position="605"/>
        <end position="622"/>
    </location>
</feature>
<dbReference type="PANTHER" id="PTHR42736:SF1">
    <property type="entry name" value="PROTEIN-GLUTAMINE GAMMA-GLUTAMYLTRANSFERASE"/>
    <property type="match status" value="1"/>
</dbReference>
<evidence type="ECO:0000313" key="4">
    <source>
        <dbReference type="EMBL" id="GAA2177864.1"/>
    </source>
</evidence>
<protein>
    <submittedName>
        <fullName evidence="4">Transglutaminase-like domain-containing protein</fullName>
    </submittedName>
</protein>
<gene>
    <name evidence="4" type="ORF">GCM10009784_30060</name>
</gene>
<dbReference type="Pfam" id="PF11992">
    <property type="entry name" value="TgpA_N"/>
    <property type="match status" value="1"/>
</dbReference>
<keyword evidence="2" id="KW-0472">Membrane</keyword>
<keyword evidence="2" id="KW-0812">Transmembrane</keyword>
<dbReference type="InterPro" id="IPR021878">
    <property type="entry name" value="TgpA_N"/>
</dbReference>
<feature type="transmembrane region" description="Helical" evidence="2">
    <location>
        <begin position="129"/>
        <end position="153"/>
    </location>
</feature>
<keyword evidence="2" id="KW-1133">Transmembrane helix</keyword>
<dbReference type="EMBL" id="BAAAON010000010">
    <property type="protein sequence ID" value="GAA2177864.1"/>
    <property type="molecule type" value="Genomic_DNA"/>
</dbReference>
<evidence type="ECO:0000313" key="5">
    <source>
        <dbReference type="Proteomes" id="UP001500974"/>
    </source>
</evidence>
<proteinExistence type="predicted"/>
<feature type="transmembrane region" description="Helical" evidence="2">
    <location>
        <begin position="159"/>
        <end position="177"/>
    </location>
</feature>
<dbReference type="Gene3D" id="3.10.620.30">
    <property type="match status" value="1"/>
</dbReference>
<dbReference type="SMART" id="SM00460">
    <property type="entry name" value="TGc"/>
    <property type="match status" value="1"/>
</dbReference>
<feature type="transmembrane region" description="Helical" evidence="2">
    <location>
        <begin position="70"/>
        <end position="90"/>
    </location>
</feature>
<feature type="region of interest" description="Disordered" evidence="1">
    <location>
        <begin position="577"/>
        <end position="634"/>
    </location>
</feature>
<feature type="transmembrane region" description="Helical" evidence="2">
    <location>
        <begin position="46"/>
        <end position="63"/>
    </location>
</feature>
<reference evidence="4 5" key="1">
    <citation type="journal article" date="2019" name="Int. J. Syst. Evol. Microbiol.">
        <title>The Global Catalogue of Microorganisms (GCM) 10K type strain sequencing project: providing services to taxonomists for standard genome sequencing and annotation.</title>
        <authorList>
            <consortium name="The Broad Institute Genomics Platform"/>
            <consortium name="The Broad Institute Genome Sequencing Center for Infectious Disease"/>
            <person name="Wu L."/>
            <person name="Ma J."/>
        </authorList>
    </citation>
    <scope>NUCLEOTIDE SEQUENCE [LARGE SCALE GENOMIC DNA]</scope>
    <source>
        <strain evidence="4 5">JCM 14917</strain>
    </source>
</reference>
<dbReference type="Proteomes" id="UP001500974">
    <property type="component" value="Unassembled WGS sequence"/>
</dbReference>
<dbReference type="InterPro" id="IPR052901">
    <property type="entry name" value="Bact_TGase-like"/>
</dbReference>
<evidence type="ECO:0000256" key="2">
    <source>
        <dbReference type="SAM" id="Phobius"/>
    </source>
</evidence>
<evidence type="ECO:0000256" key="1">
    <source>
        <dbReference type="SAM" id="MobiDB-lite"/>
    </source>
</evidence>
<dbReference type="InterPro" id="IPR002931">
    <property type="entry name" value="Transglutaminase-like"/>
</dbReference>
<dbReference type="RefSeq" id="WP_346028828.1">
    <property type="nucleotide sequence ID" value="NZ_BAAAON010000010.1"/>
</dbReference>
<evidence type="ECO:0000259" key="3">
    <source>
        <dbReference type="SMART" id="SM00460"/>
    </source>
</evidence>
<feature type="region of interest" description="Disordered" evidence="1">
    <location>
        <begin position="780"/>
        <end position="808"/>
    </location>
</feature>
<feature type="transmembrane region" description="Helical" evidence="2">
    <location>
        <begin position="243"/>
        <end position="265"/>
    </location>
</feature>
<feature type="transmembrane region" description="Helical" evidence="2">
    <location>
        <begin position="642"/>
        <end position="666"/>
    </location>
</feature>
<organism evidence="4 5">
    <name type="scientific">Arthrobacter parietis</name>
    <dbReference type="NCBI Taxonomy" id="271434"/>
    <lineage>
        <taxon>Bacteria</taxon>
        <taxon>Bacillati</taxon>
        <taxon>Actinomycetota</taxon>
        <taxon>Actinomycetes</taxon>
        <taxon>Micrococcales</taxon>
        <taxon>Micrococcaceae</taxon>
        <taxon>Arthrobacter</taxon>
    </lineage>
</organism>
<keyword evidence="5" id="KW-1185">Reference proteome</keyword>
<dbReference type="Pfam" id="PF01841">
    <property type="entry name" value="Transglut_core"/>
    <property type="match status" value="1"/>
</dbReference>
<comment type="caution">
    <text evidence="4">The sequence shown here is derived from an EMBL/GenBank/DDBJ whole genome shotgun (WGS) entry which is preliminary data.</text>
</comment>
<name>A0ABN3B0X5_9MICC</name>
<sequence length="808" mass="86946">MSRRAGRSARTLPGRLQTGIDIGALVLLLGLGIVGFGPTFGGDLRYLAAGFGGIAIGLVTAWLSTRHRWGFWPTAGVLLGAYLVLGHALAAPVESFLGFLPTLESLRVVIAGVVFSWKDLLTVADPVGISRGMLVVPFLSALLLAAVAGLLAWRVRTPYWVLLPVLGLFLVSIAFGTNRAALPELRGILLIVAATAWLAYRRDIARTDQTGALSANTAAQPDPPGVGIVGVRGLLRSNTARRLGLGGAVLAVGTILTLVVSPVLAGNTDRDVLRDVVEPPVDLFDYPSPLTSFRKYVKDQADETLLTVDGLPEGQRIRLAAMDAYDGVVYNVNPQAAGNFARVGDAQQLGSADVAEDEGTVATLDITVEAYNGVWLPTGGELLGVDLDGPRSQDLNRSLYYNNDALTALSTIGVQSGDTYSINVVFPEVPGDEVLTQYDFADLSLPRVKNEPPIIASKASEYVGEVSDPIERARRLEQVLSSQGFFSNGKDGEAPSLPGHGAARMLTLLDAEQMVGDDEQYAVSMALMARKLNIPARVVMGFYPDWDEVEDPSAPLALTGEDVHAWVEIAFDNAGWVPFDPTPPEDNEPVPPQQQPKSSPKPQVLQPPPPPQEPAELPPDSAPEPQDAEDRTKDFWDDWGPLVRAIALALIPLGVLLLPLLLILLLKVRRRKRRANIGAPSQRVGGGWSEVLSLATDLGAETNARATRRESAHELGTAFPASAGSTTLLAQRADANIFAYGEPTEREVEEYWSAVESSLEGMRGSVGWFRRQRARFSPRSLIREARSKVRPRSTARGARRGSERRQDP</sequence>
<dbReference type="InterPro" id="IPR038765">
    <property type="entry name" value="Papain-like_cys_pep_sf"/>
</dbReference>